<reference evidence="2" key="1">
    <citation type="journal article" date="2014" name="Front. Microbiol.">
        <title>High frequency of phylogenetically diverse reductive dehalogenase-homologous genes in deep subseafloor sedimentary metagenomes.</title>
        <authorList>
            <person name="Kawai M."/>
            <person name="Futagami T."/>
            <person name="Toyoda A."/>
            <person name="Takaki Y."/>
            <person name="Nishi S."/>
            <person name="Hori S."/>
            <person name="Arai W."/>
            <person name="Tsubouchi T."/>
            <person name="Morono Y."/>
            <person name="Uchiyama I."/>
            <person name="Ito T."/>
            <person name="Fujiyama A."/>
            <person name="Inagaki F."/>
            <person name="Takami H."/>
        </authorList>
    </citation>
    <scope>NUCLEOTIDE SEQUENCE</scope>
    <source>
        <strain evidence="2">Expedition CK06-06</strain>
    </source>
</reference>
<feature type="region of interest" description="Disordered" evidence="1">
    <location>
        <begin position="1"/>
        <end position="24"/>
    </location>
</feature>
<comment type="caution">
    <text evidence="2">The sequence shown here is derived from an EMBL/GenBank/DDBJ whole genome shotgun (WGS) entry which is preliminary data.</text>
</comment>
<dbReference type="EMBL" id="BARS01011458">
    <property type="protein sequence ID" value="GAF90147.1"/>
    <property type="molecule type" value="Genomic_DNA"/>
</dbReference>
<accession>X0TPS5</accession>
<evidence type="ECO:0000256" key="1">
    <source>
        <dbReference type="SAM" id="MobiDB-lite"/>
    </source>
</evidence>
<dbReference type="AlphaFoldDB" id="X0TPS5"/>
<sequence length="54" mass="6371">MKKNATNNEIMMGEAGKGSLNSKDMRTEKKINAVKIERRIEFRKIILRFWLPFS</sequence>
<name>X0TPS5_9ZZZZ</name>
<protein>
    <submittedName>
        <fullName evidence="2">Uncharacterized protein</fullName>
    </submittedName>
</protein>
<evidence type="ECO:0000313" key="2">
    <source>
        <dbReference type="EMBL" id="GAF90147.1"/>
    </source>
</evidence>
<proteinExistence type="predicted"/>
<organism evidence="2">
    <name type="scientific">marine sediment metagenome</name>
    <dbReference type="NCBI Taxonomy" id="412755"/>
    <lineage>
        <taxon>unclassified sequences</taxon>
        <taxon>metagenomes</taxon>
        <taxon>ecological metagenomes</taxon>
    </lineage>
</organism>
<gene>
    <name evidence="2" type="ORF">S01H1_20836</name>
</gene>